<gene>
    <name evidence="6" type="ORF">GMARGA_LOCUS34695</name>
</gene>
<evidence type="ECO:0000256" key="2">
    <source>
        <dbReference type="ARBA" id="ARBA00022723"/>
    </source>
</evidence>
<dbReference type="PANTHER" id="PTHR46481:SF10">
    <property type="entry name" value="ZINC FINGER BED DOMAIN-CONTAINING PROTEIN 39"/>
    <property type="match status" value="1"/>
</dbReference>
<evidence type="ECO:0000313" key="6">
    <source>
        <dbReference type="EMBL" id="CAG8839977.1"/>
    </source>
</evidence>
<dbReference type="EMBL" id="CAJVQB010061715">
    <property type="protein sequence ID" value="CAG8839977.1"/>
    <property type="molecule type" value="Genomic_DNA"/>
</dbReference>
<dbReference type="SUPFAM" id="SSF140996">
    <property type="entry name" value="Hermes dimerisation domain"/>
    <property type="match status" value="1"/>
</dbReference>
<comment type="caution">
    <text evidence="6">The sequence shown here is derived from an EMBL/GenBank/DDBJ whole genome shotgun (WGS) entry which is preliminary data.</text>
</comment>
<proteinExistence type="predicted"/>
<keyword evidence="4" id="KW-0862">Zinc</keyword>
<evidence type="ECO:0000256" key="4">
    <source>
        <dbReference type="ARBA" id="ARBA00022833"/>
    </source>
</evidence>
<evidence type="ECO:0000256" key="1">
    <source>
        <dbReference type="ARBA" id="ARBA00004123"/>
    </source>
</evidence>
<keyword evidence="2" id="KW-0479">Metal-binding</keyword>
<keyword evidence="3" id="KW-0863">Zinc-finger</keyword>
<evidence type="ECO:0000256" key="3">
    <source>
        <dbReference type="ARBA" id="ARBA00022771"/>
    </source>
</evidence>
<evidence type="ECO:0000256" key="5">
    <source>
        <dbReference type="ARBA" id="ARBA00023242"/>
    </source>
</evidence>
<feature type="non-terminal residue" evidence="6">
    <location>
        <position position="155"/>
    </location>
</feature>
<sequence length="155" mass="18222">MINHLRDIHHITKMSLENKTVDDLKKPLQQTLDAVISKPHSKQYQQKLTRDIVRFFLTCTLPLSLIENENFRTFINAFDPRYKSPCINTLKHEISDAALHTTQNIKYMINTQADMISLTFDLWTSRAHDSYLGITCHWISEEFKLYDFTLSVTEM</sequence>
<accession>A0ABN7WUA6</accession>
<protein>
    <submittedName>
        <fullName evidence="6">33167_t:CDS:1</fullName>
    </submittedName>
</protein>
<keyword evidence="7" id="KW-1185">Reference proteome</keyword>
<comment type="subcellular location">
    <subcellularLocation>
        <location evidence="1">Nucleus</location>
    </subcellularLocation>
</comment>
<organism evidence="6 7">
    <name type="scientific">Gigaspora margarita</name>
    <dbReference type="NCBI Taxonomy" id="4874"/>
    <lineage>
        <taxon>Eukaryota</taxon>
        <taxon>Fungi</taxon>
        <taxon>Fungi incertae sedis</taxon>
        <taxon>Mucoromycota</taxon>
        <taxon>Glomeromycotina</taxon>
        <taxon>Glomeromycetes</taxon>
        <taxon>Diversisporales</taxon>
        <taxon>Gigasporaceae</taxon>
        <taxon>Gigaspora</taxon>
    </lineage>
</organism>
<name>A0ABN7WUA6_GIGMA</name>
<dbReference type="InterPro" id="IPR052035">
    <property type="entry name" value="ZnF_BED_domain_contain"/>
</dbReference>
<evidence type="ECO:0000313" key="7">
    <source>
        <dbReference type="Proteomes" id="UP000789901"/>
    </source>
</evidence>
<dbReference type="Proteomes" id="UP000789901">
    <property type="component" value="Unassembled WGS sequence"/>
</dbReference>
<keyword evidence="5" id="KW-0539">Nucleus</keyword>
<dbReference type="PANTHER" id="PTHR46481">
    <property type="entry name" value="ZINC FINGER BED DOMAIN-CONTAINING PROTEIN 4"/>
    <property type="match status" value="1"/>
</dbReference>
<reference evidence="6 7" key="1">
    <citation type="submission" date="2021-06" db="EMBL/GenBank/DDBJ databases">
        <authorList>
            <person name="Kallberg Y."/>
            <person name="Tangrot J."/>
            <person name="Rosling A."/>
        </authorList>
    </citation>
    <scope>NUCLEOTIDE SEQUENCE [LARGE SCALE GENOMIC DNA]</scope>
    <source>
        <strain evidence="6 7">120-4 pot B 10/14</strain>
    </source>
</reference>